<evidence type="ECO:0000313" key="6">
    <source>
        <dbReference type="Proteomes" id="UP000663981"/>
    </source>
</evidence>
<dbReference type="InterPro" id="IPR002346">
    <property type="entry name" value="Mopterin_DH_FAD-bd"/>
</dbReference>
<comment type="caution">
    <text evidence="5">The sequence shown here is derived from an EMBL/GenBank/DDBJ whole genome shotgun (WGS) entry which is preliminary data.</text>
</comment>
<protein>
    <submittedName>
        <fullName evidence="5">FAD binding domain-containing protein</fullName>
    </submittedName>
</protein>
<dbReference type="InterPro" id="IPR036318">
    <property type="entry name" value="FAD-bd_PCMH-like_sf"/>
</dbReference>
<evidence type="ECO:0000313" key="5">
    <source>
        <dbReference type="EMBL" id="MBO1512088.1"/>
    </source>
</evidence>
<dbReference type="Gene3D" id="3.30.465.10">
    <property type="match status" value="1"/>
</dbReference>
<dbReference type="PROSITE" id="PS51387">
    <property type="entry name" value="FAD_PCMH"/>
    <property type="match status" value="1"/>
</dbReference>
<evidence type="ECO:0000259" key="4">
    <source>
        <dbReference type="PROSITE" id="PS51387"/>
    </source>
</evidence>
<keyword evidence="3" id="KW-0560">Oxidoreductase</keyword>
<dbReference type="InterPro" id="IPR016166">
    <property type="entry name" value="FAD-bd_PCMH"/>
</dbReference>
<accession>A0ABS3N1E8</accession>
<dbReference type="InterPro" id="IPR016169">
    <property type="entry name" value="FAD-bd_PCMH_sub2"/>
</dbReference>
<dbReference type="SUPFAM" id="SSF55447">
    <property type="entry name" value="CO dehydrogenase flavoprotein C-terminal domain-like"/>
    <property type="match status" value="1"/>
</dbReference>
<dbReference type="Pfam" id="PF03450">
    <property type="entry name" value="CO_deh_flav_C"/>
    <property type="match status" value="1"/>
</dbReference>
<dbReference type="InterPro" id="IPR036683">
    <property type="entry name" value="CO_DH_flav_C_dom_sf"/>
</dbReference>
<dbReference type="Proteomes" id="UP000663981">
    <property type="component" value="Unassembled WGS sequence"/>
</dbReference>
<keyword evidence="1" id="KW-0285">Flavoprotein</keyword>
<organism evidence="5 6">
    <name type="scientific">Metabacillus bambusae</name>
    <dbReference type="NCBI Taxonomy" id="2795218"/>
    <lineage>
        <taxon>Bacteria</taxon>
        <taxon>Bacillati</taxon>
        <taxon>Bacillota</taxon>
        <taxon>Bacilli</taxon>
        <taxon>Bacillales</taxon>
        <taxon>Bacillaceae</taxon>
        <taxon>Metabacillus</taxon>
    </lineage>
</organism>
<proteinExistence type="predicted"/>
<dbReference type="Pfam" id="PF00941">
    <property type="entry name" value="FAD_binding_5"/>
    <property type="match status" value="1"/>
</dbReference>
<dbReference type="RefSeq" id="WP_207977753.1">
    <property type="nucleotide sequence ID" value="NZ_JAGDEL010000006.1"/>
</dbReference>
<feature type="domain" description="FAD-binding PCMH-type" evidence="4">
    <location>
        <begin position="10"/>
        <end position="185"/>
    </location>
</feature>
<dbReference type="PANTHER" id="PTHR42659:SF2">
    <property type="entry name" value="XANTHINE DEHYDROGENASE SUBUNIT C-RELATED"/>
    <property type="match status" value="1"/>
</dbReference>
<evidence type="ECO:0000256" key="3">
    <source>
        <dbReference type="ARBA" id="ARBA00023002"/>
    </source>
</evidence>
<gene>
    <name evidence="5" type="ORF">I7822_10455</name>
</gene>
<dbReference type="InterPro" id="IPR051312">
    <property type="entry name" value="Diverse_Substr_Oxidored"/>
</dbReference>
<keyword evidence="6" id="KW-1185">Reference proteome</keyword>
<dbReference type="SUPFAM" id="SSF56176">
    <property type="entry name" value="FAD-binding/transporter-associated domain-like"/>
    <property type="match status" value="1"/>
</dbReference>
<dbReference type="InterPro" id="IPR005107">
    <property type="entry name" value="CO_DH_flav_C"/>
</dbReference>
<dbReference type="Gene3D" id="3.30.390.50">
    <property type="entry name" value="CO dehydrogenase flavoprotein, C-terminal domain"/>
    <property type="match status" value="1"/>
</dbReference>
<reference evidence="5 6" key="1">
    <citation type="submission" date="2021-03" db="EMBL/GenBank/DDBJ databases">
        <title>Whole genome sequence of Metabacillus bambusae BG109.</title>
        <authorList>
            <person name="Jeong J.W."/>
        </authorList>
    </citation>
    <scope>NUCLEOTIDE SEQUENCE [LARGE SCALE GENOMIC DNA]</scope>
    <source>
        <strain evidence="5 6">BG109</strain>
    </source>
</reference>
<evidence type="ECO:0000256" key="2">
    <source>
        <dbReference type="ARBA" id="ARBA00022827"/>
    </source>
</evidence>
<dbReference type="PANTHER" id="PTHR42659">
    <property type="entry name" value="XANTHINE DEHYDROGENASE SUBUNIT C-RELATED"/>
    <property type="match status" value="1"/>
</dbReference>
<dbReference type="SMART" id="SM01092">
    <property type="entry name" value="CO_deh_flav_C"/>
    <property type="match status" value="1"/>
</dbReference>
<name>A0ABS3N1E8_9BACI</name>
<evidence type="ECO:0000256" key="1">
    <source>
        <dbReference type="ARBA" id="ARBA00022630"/>
    </source>
</evidence>
<keyword evidence="2" id="KW-0274">FAD</keyword>
<dbReference type="EMBL" id="JAGDEL010000006">
    <property type="protein sequence ID" value="MBO1512088.1"/>
    <property type="molecule type" value="Genomic_DNA"/>
</dbReference>
<sequence length="298" mass="33271">MITVKNEMAAITKSDILVEHPRLIQDAMRLRELGGVFIAGGTLIQLNWEAGLPLSTTLINVASITELKEIMYIERGDRSFVEIGTLTTISECLENPIINEHVPLLIAACKKVAAPAVRNRATLGGNVASGIGDSIPALLVLDAELTIRIQDKTKVIKLWELLRLQRDSPKLNFLLLFISIPCQKKEDQAIFKKVGRREAFTPALVTICAQWRRISAKRLEYIRIAVGGGNNDPCRLIVVEKILETNDFDENLLRSLYLEIIDEINSYSDPFITETYRKQVAANLLVAELMNIFCGKEG</sequence>